<protein>
    <submittedName>
        <fullName evidence="2">(P)ppGpp synthase/HD superfamily hydrolase</fullName>
    </submittedName>
</protein>
<sequence length="234" mass="25595">MSEHRQAIPLTNRFAEAMTVAHRWHAGHFRKGTPTPYISHLLGVASIALEYGANEDEAIAALLHDALEDGPENTGIDATELRKDIVRQFGANVARLVDGATDATPQAGEPKAPWAERKTAYLGKLLQEKNASSLLISASDKVHNAQTILNAIKPLSGAERVEFFKRFNQGLEGTLQYYRFLVDAYRRAPGAQGRVQLQALFDLLDGTVTAIEEACGTTAEDVRRHPMLRGVLPA</sequence>
<evidence type="ECO:0000313" key="2">
    <source>
        <dbReference type="EMBL" id="MBB5363400.1"/>
    </source>
</evidence>
<organism evidence="2 3">
    <name type="scientific">Deinococcus humi</name>
    <dbReference type="NCBI Taxonomy" id="662880"/>
    <lineage>
        <taxon>Bacteria</taxon>
        <taxon>Thermotogati</taxon>
        <taxon>Deinococcota</taxon>
        <taxon>Deinococci</taxon>
        <taxon>Deinococcales</taxon>
        <taxon>Deinococcaceae</taxon>
        <taxon>Deinococcus</taxon>
    </lineage>
</organism>
<dbReference type="Proteomes" id="UP000552709">
    <property type="component" value="Unassembled WGS sequence"/>
</dbReference>
<dbReference type="SUPFAM" id="SSF109604">
    <property type="entry name" value="HD-domain/PDEase-like"/>
    <property type="match status" value="1"/>
</dbReference>
<dbReference type="InterPro" id="IPR052194">
    <property type="entry name" value="MESH1"/>
</dbReference>
<dbReference type="PANTHER" id="PTHR46246:SF1">
    <property type="entry name" value="GUANOSINE-3',5'-BIS(DIPHOSPHATE) 3'-PYROPHOSPHOHYDROLASE MESH1"/>
    <property type="match status" value="1"/>
</dbReference>
<dbReference type="AlphaFoldDB" id="A0A7W8JUX2"/>
<comment type="caution">
    <text evidence="2">The sequence shown here is derived from an EMBL/GenBank/DDBJ whole genome shotgun (WGS) entry which is preliminary data.</text>
</comment>
<dbReference type="SMART" id="SM00471">
    <property type="entry name" value="HDc"/>
    <property type="match status" value="1"/>
</dbReference>
<dbReference type="Gene3D" id="1.10.3210.10">
    <property type="entry name" value="Hypothetical protein af1432"/>
    <property type="match status" value="1"/>
</dbReference>
<proteinExistence type="predicted"/>
<keyword evidence="2" id="KW-0378">Hydrolase</keyword>
<dbReference type="GO" id="GO:0008893">
    <property type="term" value="F:guanosine-3',5'-bis(diphosphate) 3'-diphosphatase activity"/>
    <property type="evidence" value="ECO:0007669"/>
    <property type="project" value="TreeGrafter"/>
</dbReference>
<keyword evidence="3" id="KW-1185">Reference proteome</keyword>
<dbReference type="InterPro" id="IPR003607">
    <property type="entry name" value="HD/PDEase_dom"/>
</dbReference>
<dbReference type="Pfam" id="PF13328">
    <property type="entry name" value="HD_4"/>
    <property type="match status" value="1"/>
</dbReference>
<evidence type="ECO:0000313" key="3">
    <source>
        <dbReference type="Proteomes" id="UP000552709"/>
    </source>
</evidence>
<accession>A0A7W8JUX2</accession>
<name>A0A7W8JUX2_9DEIO</name>
<feature type="domain" description="HD/PDEase" evidence="1">
    <location>
        <begin position="33"/>
        <end position="154"/>
    </location>
</feature>
<gene>
    <name evidence="2" type="ORF">HNQ08_002498</name>
</gene>
<dbReference type="EMBL" id="JACHFL010000005">
    <property type="protein sequence ID" value="MBB5363400.1"/>
    <property type="molecule type" value="Genomic_DNA"/>
</dbReference>
<reference evidence="2 3" key="1">
    <citation type="submission" date="2020-08" db="EMBL/GenBank/DDBJ databases">
        <title>Genomic Encyclopedia of Type Strains, Phase IV (KMG-IV): sequencing the most valuable type-strain genomes for metagenomic binning, comparative biology and taxonomic classification.</title>
        <authorList>
            <person name="Goeker M."/>
        </authorList>
    </citation>
    <scope>NUCLEOTIDE SEQUENCE [LARGE SCALE GENOMIC DNA]</scope>
    <source>
        <strain evidence="2 3">DSM 27939</strain>
    </source>
</reference>
<dbReference type="PANTHER" id="PTHR46246">
    <property type="entry name" value="GUANOSINE-3',5'-BIS(DIPHOSPHATE) 3'-PYROPHOSPHOHYDROLASE MESH1"/>
    <property type="match status" value="1"/>
</dbReference>
<dbReference type="RefSeq" id="WP_184132205.1">
    <property type="nucleotide sequence ID" value="NZ_JACHFL010000005.1"/>
</dbReference>
<evidence type="ECO:0000259" key="1">
    <source>
        <dbReference type="SMART" id="SM00471"/>
    </source>
</evidence>